<evidence type="ECO:0000313" key="3">
    <source>
        <dbReference type="EMBL" id="KYG61915.1"/>
    </source>
</evidence>
<feature type="domain" description="Amidohydrolase-related" evidence="2">
    <location>
        <begin position="55"/>
        <end position="353"/>
    </location>
</feature>
<sequence length="390" mass="43267">MILIRNAEIYDPQFLGHRDIVIGEEKILHIGPQVDPFTLEKLDPALQIIDCTECLVIPGLIDPHEHLSGGSGEEGFSSQTPNIEFYELIKGGITSVVGCLGSDTVTKNMANLLAKVKATDEAGISAFCYTGGYEVPPRTLTQDIRTDILFIKEIIGVGEVAIADDRSRDPDAHDLARVVSDGRVAGMLSKKAGVTHFHMGDKKQGMKILFKLMEEFDLPSNCIYPTHVGRTEGLMKDAAKFTTKDGFVDLDTTEGNLHECLTKILGYGAKKDRITVSTDASINSPDSLFAQLRECHLKYKMNLEDVLPHFTSYTANVLKLHSKGGLEVKKDADLVIVEKKNFTIRDVIARGKVLMRNGRISTLNPDEVQSRREFQYHGTDRDKIKKMFQS</sequence>
<evidence type="ECO:0000256" key="1">
    <source>
        <dbReference type="ARBA" id="ARBA00001947"/>
    </source>
</evidence>
<dbReference type="Proteomes" id="UP000075391">
    <property type="component" value="Unassembled WGS sequence"/>
</dbReference>
<dbReference type="InterPro" id="IPR006680">
    <property type="entry name" value="Amidohydro-rel"/>
</dbReference>
<protein>
    <recommendedName>
        <fullName evidence="2">Amidohydrolase-related domain-containing protein</fullName>
    </recommendedName>
</protein>
<dbReference type="GO" id="GO:0016810">
    <property type="term" value="F:hydrolase activity, acting on carbon-nitrogen (but not peptide) bonds"/>
    <property type="evidence" value="ECO:0007669"/>
    <property type="project" value="InterPro"/>
</dbReference>
<dbReference type="EMBL" id="LUKF01000016">
    <property type="protein sequence ID" value="KYG61915.1"/>
    <property type="molecule type" value="Genomic_DNA"/>
</dbReference>
<dbReference type="PANTHER" id="PTHR11647:SF1">
    <property type="entry name" value="COLLAPSIN RESPONSE MEDIATOR PROTEIN"/>
    <property type="match status" value="1"/>
</dbReference>
<accession>A0A150WGB4</accession>
<reference evidence="3 4" key="1">
    <citation type="submission" date="2016-03" db="EMBL/GenBank/DDBJ databases">
        <authorList>
            <person name="Ploux O."/>
        </authorList>
    </citation>
    <scope>NUCLEOTIDE SEQUENCE [LARGE SCALE GENOMIC DNA]</scope>
    <source>
        <strain evidence="3 4">BER2</strain>
    </source>
</reference>
<organism evidence="3 4">
    <name type="scientific">Bdellovibrio bacteriovorus</name>
    <dbReference type="NCBI Taxonomy" id="959"/>
    <lineage>
        <taxon>Bacteria</taxon>
        <taxon>Pseudomonadati</taxon>
        <taxon>Bdellovibrionota</taxon>
        <taxon>Bdellovibrionia</taxon>
        <taxon>Bdellovibrionales</taxon>
        <taxon>Pseudobdellovibrionaceae</taxon>
        <taxon>Bdellovibrio</taxon>
    </lineage>
</organism>
<dbReference type="Gene3D" id="3.20.20.140">
    <property type="entry name" value="Metal-dependent hydrolases"/>
    <property type="match status" value="1"/>
</dbReference>
<dbReference type="PANTHER" id="PTHR11647">
    <property type="entry name" value="HYDRANTOINASE/DIHYDROPYRIMIDINASE FAMILY MEMBER"/>
    <property type="match status" value="1"/>
</dbReference>
<comment type="cofactor">
    <cofactor evidence="1">
        <name>Zn(2+)</name>
        <dbReference type="ChEBI" id="CHEBI:29105"/>
    </cofactor>
</comment>
<evidence type="ECO:0000313" key="4">
    <source>
        <dbReference type="Proteomes" id="UP000075391"/>
    </source>
</evidence>
<dbReference type="Pfam" id="PF01979">
    <property type="entry name" value="Amidohydro_1"/>
    <property type="match status" value="1"/>
</dbReference>
<dbReference type="SUPFAM" id="SSF51338">
    <property type="entry name" value="Composite domain of metallo-dependent hydrolases"/>
    <property type="match status" value="1"/>
</dbReference>
<proteinExistence type="predicted"/>
<name>A0A150WGB4_BDEBC</name>
<evidence type="ECO:0000259" key="2">
    <source>
        <dbReference type="Pfam" id="PF01979"/>
    </source>
</evidence>
<dbReference type="InterPro" id="IPR032466">
    <property type="entry name" value="Metal_Hydrolase"/>
</dbReference>
<dbReference type="InterPro" id="IPR011059">
    <property type="entry name" value="Metal-dep_hydrolase_composite"/>
</dbReference>
<dbReference type="AlphaFoldDB" id="A0A150WGB4"/>
<dbReference type="RefSeq" id="WP_063244060.1">
    <property type="nucleotide sequence ID" value="NZ_LUKF01000016.1"/>
</dbReference>
<dbReference type="Gene3D" id="2.30.40.10">
    <property type="entry name" value="Urease, subunit C, domain 1"/>
    <property type="match status" value="1"/>
</dbReference>
<comment type="caution">
    <text evidence="3">The sequence shown here is derived from an EMBL/GenBank/DDBJ whole genome shotgun (WGS) entry which is preliminary data.</text>
</comment>
<dbReference type="InterPro" id="IPR050378">
    <property type="entry name" value="Metallo-dep_Hydrolases_sf"/>
</dbReference>
<dbReference type="SUPFAM" id="SSF51556">
    <property type="entry name" value="Metallo-dependent hydrolases"/>
    <property type="match status" value="1"/>
</dbReference>
<gene>
    <name evidence="3" type="ORF">AZI85_06800</name>
</gene>
<dbReference type="OrthoDB" id="9803027at2"/>